<comment type="caution">
    <text evidence="1">The sequence shown here is derived from an EMBL/GenBank/DDBJ whole genome shotgun (WGS) entry which is preliminary data.</text>
</comment>
<evidence type="ECO:0000313" key="1">
    <source>
        <dbReference type="EMBL" id="EHL78423.1"/>
    </source>
</evidence>
<accession>G9QK61</accession>
<reference evidence="1 2" key="1">
    <citation type="submission" date="2011-09" db="EMBL/GenBank/DDBJ databases">
        <title>The Genome Sequence of Bacillus smithii 7_3_47FAA.</title>
        <authorList>
            <consortium name="The Broad Institute Genome Sequencing Platform"/>
            <person name="Earl A."/>
            <person name="Ward D."/>
            <person name="Feldgarden M."/>
            <person name="Gevers D."/>
            <person name="Daigneault M."/>
            <person name="Strauss J."/>
            <person name="Allen-Vercoe E."/>
            <person name="Young S.K."/>
            <person name="Zeng Q."/>
            <person name="Gargeya S."/>
            <person name="Fitzgerald M."/>
            <person name="Haas B."/>
            <person name="Abouelleil A."/>
            <person name="Alvarado L."/>
            <person name="Arachchi H.M."/>
            <person name="Berlin A."/>
            <person name="Brown A."/>
            <person name="Chapman S.B."/>
            <person name="Chen Z."/>
            <person name="Dunbar C."/>
            <person name="Freedman E."/>
            <person name="Gearin G."/>
            <person name="Goldberg J."/>
            <person name="Griggs A."/>
            <person name="Gujja S."/>
            <person name="Heiman D."/>
            <person name="Howarth C."/>
            <person name="Larson L."/>
            <person name="Lui A."/>
            <person name="MacDonald P.J.P."/>
            <person name="Montmayeur A."/>
            <person name="Murphy C."/>
            <person name="Neiman D."/>
            <person name="Pearson M."/>
            <person name="Priest M."/>
            <person name="Roberts A."/>
            <person name="Saif S."/>
            <person name="Shea T."/>
            <person name="Shenoy N."/>
            <person name="Sisk P."/>
            <person name="Stolte C."/>
            <person name="Sykes S."/>
            <person name="Wortman J."/>
            <person name="Nusbaum C."/>
            <person name="Birren B."/>
        </authorList>
    </citation>
    <scope>NUCLEOTIDE SEQUENCE [LARGE SCALE GENOMIC DNA]</scope>
    <source>
        <strain evidence="1 2">7_3_47FAA</strain>
    </source>
</reference>
<dbReference type="Proteomes" id="UP000011747">
    <property type="component" value="Unassembled WGS sequence"/>
</dbReference>
<dbReference type="AlphaFoldDB" id="G9QK61"/>
<proteinExistence type="predicted"/>
<dbReference type="PATRIC" id="fig|665952.3.peg.1389"/>
<gene>
    <name evidence="1" type="ORF">HMPREF1015_01600</name>
</gene>
<dbReference type="RefSeq" id="WP_003353699.1">
    <property type="nucleotide sequence ID" value="NZ_JH414748.1"/>
</dbReference>
<keyword evidence="2" id="KW-1185">Reference proteome</keyword>
<dbReference type="HOGENOM" id="CLU_099340_0_0_9"/>
<organism evidence="1 2">
    <name type="scientific">Bacillus smithii 7_3_47FAA</name>
    <dbReference type="NCBI Taxonomy" id="665952"/>
    <lineage>
        <taxon>Bacteria</taxon>
        <taxon>Bacillati</taxon>
        <taxon>Bacillota</taxon>
        <taxon>Bacilli</taxon>
        <taxon>Bacillales</taxon>
        <taxon>Bacillaceae</taxon>
        <taxon>Bacillus</taxon>
    </lineage>
</organism>
<dbReference type="EMBL" id="ACWF01000069">
    <property type="protein sequence ID" value="EHL78423.1"/>
    <property type="molecule type" value="Genomic_DNA"/>
</dbReference>
<protein>
    <recommendedName>
        <fullName evidence="3">Hydrolase</fullName>
    </recommendedName>
</protein>
<name>G9QK61_9BACI</name>
<evidence type="ECO:0000313" key="2">
    <source>
        <dbReference type="Proteomes" id="UP000011747"/>
    </source>
</evidence>
<sequence length="245" mass="29230">MQQKIFQHNREWCIVHYPVKPKGFAVMILGDQNHYVTEKGSFWMENETRRDWIDQLTKSGYLVFYSNLFGAHWGSEKAVESALNLYHYIKRQEIINQRIHILAEGTGALLLKNMLTGIQSNLRCAVVITPCISLRLHNEQERKQKFFLKKFRKEISVAYQVEEKEWEKVIQKDTVIPLIKTKNPLYFIEIIGHPSYKGQLEIVQSVCKERMRNHLPVKLEFFLPEKRPLIIRKCLRYFREHEKEL</sequence>
<evidence type="ECO:0008006" key="3">
    <source>
        <dbReference type="Google" id="ProtNLM"/>
    </source>
</evidence>
<dbReference type="InterPro" id="IPR029058">
    <property type="entry name" value="AB_hydrolase_fold"/>
</dbReference>
<dbReference type="SUPFAM" id="SSF53474">
    <property type="entry name" value="alpha/beta-Hydrolases"/>
    <property type="match status" value="1"/>
</dbReference>